<dbReference type="RefSeq" id="WP_093387529.1">
    <property type="nucleotide sequence ID" value="NZ_FOTW01000010.1"/>
</dbReference>
<feature type="region of interest" description="Disordered" evidence="1">
    <location>
        <begin position="1"/>
        <end position="54"/>
    </location>
</feature>
<keyword evidence="3" id="KW-1185">Reference proteome</keyword>
<protein>
    <submittedName>
        <fullName evidence="2">Uncharacterized protein</fullName>
    </submittedName>
</protein>
<feature type="compositionally biased region" description="Low complexity" evidence="1">
    <location>
        <begin position="21"/>
        <end position="46"/>
    </location>
</feature>
<evidence type="ECO:0000313" key="2">
    <source>
        <dbReference type="EMBL" id="SFL98055.1"/>
    </source>
</evidence>
<accession>A0A1I4M4W7</accession>
<reference evidence="2 3" key="1">
    <citation type="submission" date="2016-10" db="EMBL/GenBank/DDBJ databases">
        <authorList>
            <person name="de Groot N.N."/>
        </authorList>
    </citation>
    <scope>NUCLEOTIDE SEQUENCE [LARGE SCALE GENOMIC DNA]</scope>
    <source>
        <strain evidence="2 3">ATCC 43154</strain>
    </source>
</reference>
<dbReference type="OrthoDB" id="8723876at2"/>
<evidence type="ECO:0000256" key="1">
    <source>
        <dbReference type="SAM" id="MobiDB-lite"/>
    </source>
</evidence>
<proteinExistence type="predicted"/>
<dbReference type="AlphaFoldDB" id="A0A1I4M4W7"/>
<feature type="region of interest" description="Disordered" evidence="1">
    <location>
        <begin position="68"/>
        <end position="109"/>
    </location>
</feature>
<dbReference type="EMBL" id="FOTW01000010">
    <property type="protein sequence ID" value="SFL98055.1"/>
    <property type="molecule type" value="Genomic_DNA"/>
</dbReference>
<evidence type="ECO:0000313" key="3">
    <source>
        <dbReference type="Proteomes" id="UP000199470"/>
    </source>
</evidence>
<sequence length="423" mass="46029">MREIAYQPNPTAAFAPHDNHPAAPAQAAPRPGAGAAPGAPGAAPARPRAEPGEAGRVVASAVFDELAGVGQPQPKRRDLKQRLAGVQQRPRGAQRTQLTRINLNPDEDDEPVRTAALATLTALRDGGRGKLSEELAASYDSLQHYALLHNALCELDQQQLPAAVQRRLKDELGGMLGELMEQHRDEIRHGLEDSEELAAAMQRMAGGSEARPASLRELRFLYGAKGKGAFDSPLTPLAMSKALFQRFGAANFSSGLSGLHTKMSAELRAEQSKGMTPRLWLCMSDAGAFGLVKSTFRVAVELRRDLVAKARVLPKASPAAMTQSLLTLVEAGRPKALGVVAQIHDLRHADAATRDRVYTQVLQAVRTLPTTLWPLDKMAQRVELLDELGRQVSSTHKGMPLMETSVERRERAWRSQFERGREE</sequence>
<gene>
    <name evidence="2" type="ORF">SAMN02982985_02233</name>
</gene>
<name>A0A1I4M4W7_9BURK</name>
<organism evidence="2 3">
    <name type="scientific">Rugamonas rubra</name>
    <dbReference type="NCBI Taxonomy" id="758825"/>
    <lineage>
        <taxon>Bacteria</taxon>
        <taxon>Pseudomonadati</taxon>
        <taxon>Pseudomonadota</taxon>
        <taxon>Betaproteobacteria</taxon>
        <taxon>Burkholderiales</taxon>
        <taxon>Oxalobacteraceae</taxon>
        <taxon>Telluria group</taxon>
        <taxon>Rugamonas</taxon>
    </lineage>
</organism>
<dbReference type="Proteomes" id="UP000199470">
    <property type="component" value="Unassembled WGS sequence"/>
</dbReference>
<dbReference type="STRING" id="758825.SAMN02982985_02233"/>
<dbReference type="SUPFAM" id="SSF140591">
    <property type="entry name" value="Type III secretion system domain"/>
    <property type="match status" value="1"/>
</dbReference>